<evidence type="ECO:0000256" key="1">
    <source>
        <dbReference type="ARBA" id="ARBA00022614"/>
    </source>
</evidence>
<keyword evidence="5" id="KW-1185">Reference proteome</keyword>
<evidence type="ECO:0000313" key="4">
    <source>
        <dbReference type="EMBL" id="KAJ9685432.1"/>
    </source>
</evidence>
<dbReference type="EMBL" id="JARBHA010000013">
    <property type="protein sequence ID" value="KAJ9685432.1"/>
    <property type="molecule type" value="Genomic_DNA"/>
</dbReference>
<evidence type="ECO:0000259" key="3">
    <source>
        <dbReference type="Pfam" id="PF25019"/>
    </source>
</evidence>
<sequence length="236" mass="26856">MNWSNEFWDSRNGADELHVLESLQPHKNLEKFTVAFYDGSKFPSWIGDPSFSTMVELNLGECDEALLRGDEVDLRSLATLELKKISRLNCLRIGFTRSLGALQELAIEDCGGLTCSWEEQGVPCNLKILRIYHCANLDKLPNGLQTLTCLEELQIRRCPNLELFADSGLPLMLRQLQVSNCKGLKWLPHNYSSCALESLDISYYCPSLVFTSLQYLHLRYYPNLRNQSAFTASHTL</sequence>
<keyword evidence="1" id="KW-0433">Leucine-rich repeat</keyword>
<name>A0AA39DKI8_VITRO</name>
<dbReference type="PANTHER" id="PTHR36766:SF51">
    <property type="entry name" value="DISEASE RESISTANCE RPP13-LIKE PROTEIN 1"/>
    <property type="match status" value="1"/>
</dbReference>
<organism evidence="4 5">
    <name type="scientific">Vitis rotundifolia</name>
    <name type="common">Muscadine grape</name>
    <dbReference type="NCBI Taxonomy" id="103349"/>
    <lineage>
        <taxon>Eukaryota</taxon>
        <taxon>Viridiplantae</taxon>
        <taxon>Streptophyta</taxon>
        <taxon>Embryophyta</taxon>
        <taxon>Tracheophyta</taxon>
        <taxon>Spermatophyta</taxon>
        <taxon>Magnoliopsida</taxon>
        <taxon>eudicotyledons</taxon>
        <taxon>Gunneridae</taxon>
        <taxon>Pentapetalae</taxon>
        <taxon>rosids</taxon>
        <taxon>Vitales</taxon>
        <taxon>Vitaceae</taxon>
        <taxon>Viteae</taxon>
        <taxon>Vitis</taxon>
    </lineage>
</organism>
<dbReference type="InterPro" id="IPR032675">
    <property type="entry name" value="LRR_dom_sf"/>
</dbReference>
<dbReference type="GO" id="GO:0006952">
    <property type="term" value="P:defense response"/>
    <property type="evidence" value="ECO:0007669"/>
    <property type="project" value="UniProtKB-KW"/>
</dbReference>
<protein>
    <recommendedName>
        <fullName evidence="3">R13L1/DRL21-like LRR repeat region domain-containing protein</fullName>
    </recommendedName>
</protein>
<feature type="domain" description="R13L1/DRL21-like LRR repeat region" evidence="3">
    <location>
        <begin position="101"/>
        <end position="158"/>
    </location>
</feature>
<evidence type="ECO:0000313" key="5">
    <source>
        <dbReference type="Proteomes" id="UP001168098"/>
    </source>
</evidence>
<dbReference type="SUPFAM" id="SSF52058">
    <property type="entry name" value="L domain-like"/>
    <property type="match status" value="1"/>
</dbReference>
<proteinExistence type="predicted"/>
<dbReference type="AlphaFoldDB" id="A0AA39DKI8"/>
<reference evidence="4 5" key="1">
    <citation type="journal article" date="2023" name="BMC Biotechnol.">
        <title>Vitis rotundifolia cv Carlos genome sequencing.</title>
        <authorList>
            <person name="Huff M."/>
            <person name="Hulse-Kemp A."/>
            <person name="Scheffler B."/>
            <person name="Youngblood R."/>
            <person name="Simpson S."/>
            <person name="Babiker E."/>
            <person name="Staton M."/>
        </authorList>
    </citation>
    <scope>NUCLEOTIDE SEQUENCE [LARGE SCALE GENOMIC DNA]</scope>
    <source>
        <tissue evidence="4">Leaf</tissue>
    </source>
</reference>
<keyword evidence="2" id="KW-0611">Plant defense</keyword>
<dbReference type="Pfam" id="PF25019">
    <property type="entry name" value="LRR_R13L1-DRL21"/>
    <property type="match status" value="2"/>
</dbReference>
<dbReference type="InterPro" id="IPR056789">
    <property type="entry name" value="LRR_R13L1-DRL21"/>
</dbReference>
<feature type="domain" description="R13L1/DRL21-like LRR repeat region" evidence="3">
    <location>
        <begin position="2"/>
        <end position="84"/>
    </location>
</feature>
<accession>A0AA39DKI8</accession>
<dbReference type="Proteomes" id="UP001168098">
    <property type="component" value="Unassembled WGS sequence"/>
</dbReference>
<gene>
    <name evidence="4" type="ORF">PVL29_017461</name>
</gene>
<evidence type="ECO:0000256" key="2">
    <source>
        <dbReference type="ARBA" id="ARBA00022821"/>
    </source>
</evidence>
<comment type="caution">
    <text evidence="4">The sequence shown here is derived from an EMBL/GenBank/DDBJ whole genome shotgun (WGS) entry which is preliminary data.</text>
</comment>
<dbReference type="Gene3D" id="3.80.10.10">
    <property type="entry name" value="Ribonuclease Inhibitor"/>
    <property type="match status" value="1"/>
</dbReference>
<dbReference type="PANTHER" id="PTHR36766">
    <property type="entry name" value="PLANT BROAD-SPECTRUM MILDEW RESISTANCE PROTEIN RPW8"/>
    <property type="match status" value="1"/>
</dbReference>